<dbReference type="GO" id="GO:0032259">
    <property type="term" value="P:methylation"/>
    <property type="evidence" value="ECO:0007669"/>
    <property type="project" value="UniProtKB-KW"/>
</dbReference>
<sequence length="282" mass="30296">MLKTRVLKTLAAVGNAVHQRARLLLELRRCAGDGIVVPGWLARRALRRPTAAEDLVDFLRFLRPEQPLFLVDAGANRGDWAADFLALFPDTTVLAVEPVPATFERLSRRFAGDPRVRPVNAALSDRAGPVVMRVGAEDTLASLHDYAAPFAGFRGQDGAEEGGRAAVTVPALRLDDLLSEGPSPGWTDGRTGVLKVDVQGHEAAALAGAPALLARIDVAIVELSFVEEYAGVEPSFGACAGLLAAAGLHPAIFQEYGRHIMPHAVERDVIFVRRHLLERIIG</sequence>
<dbReference type="Gene3D" id="3.40.50.150">
    <property type="entry name" value="Vaccinia Virus protein VP39"/>
    <property type="match status" value="1"/>
</dbReference>
<dbReference type="SUPFAM" id="SSF53335">
    <property type="entry name" value="S-adenosyl-L-methionine-dependent methyltransferases"/>
    <property type="match status" value="1"/>
</dbReference>
<dbReference type="InterPro" id="IPR029063">
    <property type="entry name" value="SAM-dependent_MTases_sf"/>
</dbReference>
<name>A0ABX2TJV1_9PROT</name>
<keyword evidence="2" id="KW-0489">Methyltransferase</keyword>
<keyword evidence="3" id="KW-1185">Reference proteome</keyword>
<evidence type="ECO:0000313" key="3">
    <source>
        <dbReference type="Proteomes" id="UP000584642"/>
    </source>
</evidence>
<organism evidence="2 3">
    <name type="scientific">Azospirillum oleiclasticum</name>
    <dbReference type="NCBI Taxonomy" id="2735135"/>
    <lineage>
        <taxon>Bacteria</taxon>
        <taxon>Pseudomonadati</taxon>
        <taxon>Pseudomonadota</taxon>
        <taxon>Alphaproteobacteria</taxon>
        <taxon>Rhodospirillales</taxon>
        <taxon>Azospirillaceae</taxon>
        <taxon>Azospirillum</taxon>
    </lineage>
</organism>
<dbReference type="NCBIfam" id="TIGR01444">
    <property type="entry name" value="fkbM_fam"/>
    <property type="match status" value="1"/>
</dbReference>
<dbReference type="Pfam" id="PF05050">
    <property type="entry name" value="Methyltransf_21"/>
    <property type="match status" value="1"/>
</dbReference>
<dbReference type="RefSeq" id="WP_180286410.1">
    <property type="nucleotide sequence ID" value="NZ_JABFDB010000042.1"/>
</dbReference>
<reference evidence="2 3" key="1">
    <citation type="submission" date="2020-05" db="EMBL/GenBank/DDBJ databases">
        <title>Azospirillum oleiclasticum sp. nov, a nitrogen-fixing and heavy crude oil-emulsifying bacterium isolated from the crude oil of Yumen Oilfield.</title>
        <authorList>
            <person name="Wu D."/>
            <person name="Cai M."/>
            <person name="Zhang X."/>
        </authorList>
    </citation>
    <scope>NUCLEOTIDE SEQUENCE [LARGE SCALE GENOMIC DNA]</scope>
    <source>
        <strain evidence="2 3">ROY-1-1-2</strain>
    </source>
</reference>
<dbReference type="PANTHER" id="PTHR36973">
    <property type="entry name" value="SLL1456 PROTEIN-RELATED"/>
    <property type="match status" value="1"/>
</dbReference>
<protein>
    <submittedName>
        <fullName evidence="2">FkbM family methyltransferase</fullName>
    </submittedName>
</protein>
<dbReference type="InterPro" id="IPR053188">
    <property type="entry name" value="FkbM_Methyltransferase"/>
</dbReference>
<comment type="caution">
    <text evidence="2">The sequence shown here is derived from an EMBL/GenBank/DDBJ whole genome shotgun (WGS) entry which is preliminary data.</text>
</comment>
<gene>
    <name evidence="2" type="ORF">HND93_33430</name>
</gene>
<evidence type="ECO:0000259" key="1">
    <source>
        <dbReference type="Pfam" id="PF05050"/>
    </source>
</evidence>
<proteinExistence type="predicted"/>
<accession>A0ABX2TJV1</accession>
<dbReference type="EMBL" id="JABFDB010000042">
    <property type="protein sequence ID" value="NYZ24632.1"/>
    <property type="molecule type" value="Genomic_DNA"/>
</dbReference>
<dbReference type="GO" id="GO:0008168">
    <property type="term" value="F:methyltransferase activity"/>
    <property type="evidence" value="ECO:0007669"/>
    <property type="project" value="UniProtKB-KW"/>
</dbReference>
<feature type="domain" description="Methyltransferase FkbM" evidence="1">
    <location>
        <begin position="72"/>
        <end position="237"/>
    </location>
</feature>
<keyword evidence="2" id="KW-0808">Transferase</keyword>
<dbReference type="InterPro" id="IPR006342">
    <property type="entry name" value="FkbM_mtfrase"/>
</dbReference>
<evidence type="ECO:0000313" key="2">
    <source>
        <dbReference type="EMBL" id="NYZ24632.1"/>
    </source>
</evidence>
<dbReference type="PANTHER" id="PTHR36973:SF4">
    <property type="entry name" value="NODULATION PROTEIN"/>
    <property type="match status" value="1"/>
</dbReference>
<dbReference type="Proteomes" id="UP000584642">
    <property type="component" value="Unassembled WGS sequence"/>
</dbReference>